<protein>
    <submittedName>
        <fullName evidence="2">Toxin-antitoxin system toxin component, PIN family</fullName>
    </submittedName>
</protein>
<dbReference type="PANTHER" id="PTHR34610:SF3">
    <property type="entry name" value="SSL7007 PROTEIN"/>
    <property type="match status" value="1"/>
</dbReference>
<dbReference type="SUPFAM" id="SSF88723">
    <property type="entry name" value="PIN domain-like"/>
    <property type="match status" value="1"/>
</dbReference>
<accession>A0ABU2WIC7</accession>
<dbReference type="InterPro" id="IPR002850">
    <property type="entry name" value="PIN_toxin-like"/>
</dbReference>
<comment type="caution">
    <text evidence="2">The sequence shown here is derived from an EMBL/GenBank/DDBJ whole genome shotgun (WGS) entry which is preliminary data.</text>
</comment>
<name>A0ABU2WIC7_9GAMM</name>
<proteinExistence type="predicted"/>
<dbReference type="NCBIfam" id="TIGR00305">
    <property type="entry name" value="putative toxin-antitoxin system toxin component, PIN family"/>
    <property type="match status" value="1"/>
</dbReference>
<dbReference type="Pfam" id="PF13470">
    <property type="entry name" value="PIN_3"/>
    <property type="match status" value="1"/>
</dbReference>
<organism evidence="2 3">
    <name type="scientific">Banduia mediterranea</name>
    <dbReference type="NCBI Taxonomy" id="3075609"/>
    <lineage>
        <taxon>Bacteria</taxon>
        <taxon>Pseudomonadati</taxon>
        <taxon>Pseudomonadota</taxon>
        <taxon>Gammaproteobacteria</taxon>
        <taxon>Nevskiales</taxon>
        <taxon>Algiphilaceae</taxon>
        <taxon>Banduia</taxon>
    </lineage>
</organism>
<evidence type="ECO:0000313" key="2">
    <source>
        <dbReference type="EMBL" id="MDT0497625.1"/>
    </source>
</evidence>
<feature type="domain" description="PIN" evidence="1">
    <location>
        <begin position="4"/>
        <end position="116"/>
    </location>
</feature>
<dbReference type="EMBL" id="JAVRIC010000012">
    <property type="protein sequence ID" value="MDT0497625.1"/>
    <property type="molecule type" value="Genomic_DNA"/>
</dbReference>
<evidence type="ECO:0000259" key="1">
    <source>
        <dbReference type="Pfam" id="PF13470"/>
    </source>
</evidence>
<sequence length="140" mass="15890">MQQRIVIDTSVLIAALIGRTGPAREILRGCLTGRYRLLIGNALFSEYEDVPSRPDIRRSCPLDSLEIRSLLNALYSTSEWVSIYFLWRPNLRDEGDNHLIELAVAGQAQWLITNNLRNLARGELKFADINVVTPEALLKR</sequence>
<reference evidence="2 3" key="1">
    <citation type="submission" date="2023-09" db="EMBL/GenBank/DDBJ databases">
        <authorList>
            <person name="Rey-Velasco X."/>
        </authorList>
    </citation>
    <scope>NUCLEOTIDE SEQUENCE [LARGE SCALE GENOMIC DNA]</scope>
    <source>
        <strain evidence="2 3">W345</strain>
    </source>
</reference>
<dbReference type="RefSeq" id="WP_311365018.1">
    <property type="nucleotide sequence ID" value="NZ_JAVRIC010000012.1"/>
</dbReference>
<gene>
    <name evidence="2" type="ORF">RM530_09655</name>
</gene>
<dbReference type="Proteomes" id="UP001254608">
    <property type="component" value="Unassembled WGS sequence"/>
</dbReference>
<dbReference type="InterPro" id="IPR029060">
    <property type="entry name" value="PIN-like_dom_sf"/>
</dbReference>
<dbReference type="PANTHER" id="PTHR34610">
    <property type="entry name" value="SSL7007 PROTEIN"/>
    <property type="match status" value="1"/>
</dbReference>
<evidence type="ECO:0000313" key="3">
    <source>
        <dbReference type="Proteomes" id="UP001254608"/>
    </source>
</evidence>
<dbReference type="InterPro" id="IPR002716">
    <property type="entry name" value="PIN_dom"/>
</dbReference>
<keyword evidence="3" id="KW-1185">Reference proteome</keyword>